<comment type="caution">
    <text evidence="1">The sequence shown here is derived from an EMBL/GenBank/DDBJ whole genome shotgun (WGS) entry which is preliminary data.</text>
</comment>
<accession>A0A1Y1QKG1</accession>
<sequence length="164" mass="18583">MSEVKPDAGQVAQELQQCFLKPASAEQVARMVHDALTDFERHKRDIEQKLEVCNLTDEQVLWSLERDRFNRICRDLAKKHDDDNAVRFLLDVFNAAAKVSAERQGAVFFPVGFDDLPVIPVMGTVDSVRVDEEALDIYQRTYGVPFLVRDLPQREAAEPGGLQP</sequence>
<evidence type="ECO:0000313" key="1">
    <source>
        <dbReference type="EMBL" id="OQX07917.1"/>
    </source>
</evidence>
<evidence type="ECO:0000313" key="2">
    <source>
        <dbReference type="Proteomes" id="UP000192491"/>
    </source>
</evidence>
<dbReference type="EMBL" id="MTEJ01000192">
    <property type="protein sequence ID" value="OQX07917.1"/>
    <property type="molecule type" value="Genomic_DNA"/>
</dbReference>
<reference evidence="1 2" key="1">
    <citation type="submission" date="2017-01" db="EMBL/GenBank/DDBJ databases">
        <title>Novel large sulfur bacteria in the metagenomes of groundwater-fed chemosynthetic microbial mats in the Lake Huron basin.</title>
        <authorList>
            <person name="Sharrar A.M."/>
            <person name="Flood B.E."/>
            <person name="Bailey J.V."/>
            <person name="Jones D.S."/>
            <person name="Biddanda B."/>
            <person name="Ruberg S.A."/>
            <person name="Marcus D.N."/>
            <person name="Dick G.J."/>
        </authorList>
    </citation>
    <scope>NUCLEOTIDE SEQUENCE [LARGE SCALE GENOMIC DNA]</scope>
    <source>
        <strain evidence="1">A8</strain>
    </source>
</reference>
<proteinExistence type="predicted"/>
<name>A0A1Y1QKG1_9GAMM</name>
<dbReference type="Proteomes" id="UP000192491">
    <property type="component" value="Unassembled WGS sequence"/>
</dbReference>
<dbReference type="AlphaFoldDB" id="A0A1Y1QKG1"/>
<gene>
    <name evidence="1" type="ORF">BWK73_26745</name>
</gene>
<protein>
    <submittedName>
        <fullName evidence="1">Uncharacterized protein</fullName>
    </submittedName>
</protein>
<organism evidence="1 2">
    <name type="scientific">Thiothrix lacustris</name>
    <dbReference type="NCBI Taxonomy" id="525917"/>
    <lineage>
        <taxon>Bacteria</taxon>
        <taxon>Pseudomonadati</taxon>
        <taxon>Pseudomonadota</taxon>
        <taxon>Gammaproteobacteria</taxon>
        <taxon>Thiotrichales</taxon>
        <taxon>Thiotrichaceae</taxon>
        <taxon>Thiothrix</taxon>
    </lineage>
</organism>